<dbReference type="Proteomes" id="UP000031307">
    <property type="component" value="Unassembled WGS sequence"/>
</dbReference>
<dbReference type="PATRIC" id="fig|83552.4.peg.584"/>
<organism evidence="1 2">
    <name type="scientific">Parachlamydia acanthamoebae</name>
    <dbReference type="NCBI Taxonomy" id="83552"/>
    <lineage>
        <taxon>Bacteria</taxon>
        <taxon>Pseudomonadati</taxon>
        <taxon>Chlamydiota</taxon>
        <taxon>Chlamydiia</taxon>
        <taxon>Parachlamydiales</taxon>
        <taxon>Parachlamydiaceae</taxon>
        <taxon>Parachlamydia</taxon>
    </lineage>
</organism>
<reference evidence="1 2" key="1">
    <citation type="journal article" date="2014" name="Mol. Biol. Evol.">
        <title>Massive expansion of Ubiquitination-related gene families within the Chlamydiae.</title>
        <authorList>
            <person name="Domman D."/>
            <person name="Collingro A."/>
            <person name="Lagkouvardos I."/>
            <person name="Gehre L."/>
            <person name="Weinmaier T."/>
            <person name="Rattei T."/>
            <person name="Subtil A."/>
            <person name="Horn M."/>
        </authorList>
    </citation>
    <scope>NUCLEOTIDE SEQUENCE [LARGE SCALE GENOMIC DNA]</scope>
    <source>
        <strain evidence="1 2">OEW1</strain>
    </source>
</reference>
<name>A0A0C1CB82_9BACT</name>
<comment type="caution">
    <text evidence="1">The sequence shown here is derived from an EMBL/GenBank/DDBJ whole genome shotgun (WGS) entry which is preliminary data.</text>
</comment>
<proteinExistence type="predicted"/>
<dbReference type="SUPFAM" id="SSF50965">
    <property type="entry name" value="Galactose oxidase, central domain"/>
    <property type="match status" value="1"/>
</dbReference>
<gene>
    <name evidence="1" type="ORF">DB43_EL00110</name>
</gene>
<evidence type="ECO:0000313" key="2">
    <source>
        <dbReference type="Proteomes" id="UP000031307"/>
    </source>
</evidence>
<evidence type="ECO:0000313" key="1">
    <source>
        <dbReference type="EMBL" id="KIA78200.1"/>
    </source>
</evidence>
<protein>
    <submittedName>
        <fullName evidence="1">Uncharacterized protein</fullName>
    </submittedName>
</protein>
<dbReference type="EMBL" id="JSAM01000031">
    <property type="protein sequence ID" value="KIA78200.1"/>
    <property type="molecule type" value="Genomic_DNA"/>
</dbReference>
<dbReference type="AlphaFoldDB" id="A0A0C1CB82"/>
<dbReference type="InterPro" id="IPR011043">
    <property type="entry name" value="Gal_Oxase/kelch_b-propeller"/>
</dbReference>
<sequence length="484" mass="53872">MGFTMLQRYSHYYLFLIFLACGWCHTAFGDNQTPTVSHVSSGDKLPFRVKLELADFSLPYGIQSFVSASFSGRFVLLAGRTNGLHGFNNDNNNFPPSEQNTMVYVVDPSTKTVYSKSLTDPTSGLTQQQVDHLSVTSAQFYQHDGVLYITGGYGVDTATGEFSTKDTLTAIDLGGLMHWVIRPYPKETLAHHVRQIHNPVFQITGGYMTRTKKGETLLVFGQNFEGFYTPSSNGQYSEQVRRFRIHDNGKKLSVDVHHAVPKKQDPAYRRRDLNVVPIVHHVLGVPLQDYAAFGGVFTLTGGAWTVPVIINTKGKASMDDPENPETFKQAMNQYVCPTLPLYSNHTDDMYVLFFGGISYGFFENGQFQTNPKLPFINQISAIRLNKKGDFKQYILKQQYPVILSTQSNPGKPLLFGAGGQFIPVDDLPAYGNGVIKLDQLSRHSSVIGYIVGGIQSTLPNTNTSSDSAASPHIFKVILKRVHWE</sequence>
<accession>A0A0C1CB82</accession>